<keyword evidence="9 10" id="KW-0003">3Fe-4S</keyword>
<dbReference type="Gene3D" id="3.10.20.30">
    <property type="match status" value="1"/>
</dbReference>
<dbReference type="GO" id="GO:0051539">
    <property type="term" value="F:4 iron, 4 sulfur cluster binding"/>
    <property type="evidence" value="ECO:0007669"/>
    <property type="project" value="UniProtKB-KW"/>
</dbReference>
<evidence type="ECO:0000256" key="2">
    <source>
        <dbReference type="ARBA" id="ARBA00022485"/>
    </source>
</evidence>
<evidence type="ECO:0000256" key="9">
    <source>
        <dbReference type="ARBA" id="ARBA00023291"/>
    </source>
</evidence>
<dbReference type="GO" id="GO:0009055">
    <property type="term" value="F:electron transfer activity"/>
    <property type="evidence" value="ECO:0007669"/>
    <property type="project" value="InterPro"/>
</dbReference>
<comment type="catalytic activity">
    <reaction evidence="10">
        <text>a menaquinone + succinate = a menaquinol + fumarate</text>
        <dbReference type="Rhea" id="RHEA:27834"/>
        <dbReference type="Rhea" id="RHEA-COMP:9537"/>
        <dbReference type="Rhea" id="RHEA-COMP:9539"/>
        <dbReference type="ChEBI" id="CHEBI:16374"/>
        <dbReference type="ChEBI" id="CHEBI:18151"/>
        <dbReference type="ChEBI" id="CHEBI:29806"/>
        <dbReference type="ChEBI" id="CHEBI:30031"/>
        <dbReference type="EC" id="1.3.5.1"/>
    </reaction>
</comment>
<feature type="domain" description="2Fe-2S ferredoxin-type" evidence="11">
    <location>
        <begin position="1"/>
        <end position="102"/>
    </location>
</feature>
<dbReference type="Pfam" id="PF13183">
    <property type="entry name" value="Fer4_8"/>
    <property type="match status" value="1"/>
</dbReference>
<dbReference type="PANTHER" id="PTHR11921:SF41">
    <property type="entry name" value="SUCCINATE DEHYDROGENASE"/>
    <property type="match status" value="1"/>
</dbReference>
<dbReference type="InterPro" id="IPR009051">
    <property type="entry name" value="Helical_ferredxn"/>
</dbReference>
<organism evidence="13 14">
    <name type="scientific">Parenemella sanctibonifatiensis</name>
    <dbReference type="NCBI Taxonomy" id="2016505"/>
    <lineage>
        <taxon>Bacteria</taxon>
        <taxon>Bacillati</taxon>
        <taxon>Actinomycetota</taxon>
        <taxon>Actinomycetes</taxon>
        <taxon>Propionibacteriales</taxon>
        <taxon>Propionibacteriaceae</taxon>
        <taxon>Parenemella</taxon>
    </lineage>
</organism>
<evidence type="ECO:0000256" key="6">
    <source>
        <dbReference type="ARBA" id="ARBA00023002"/>
    </source>
</evidence>
<dbReference type="InterPro" id="IPR012675">
    <property type="entry name" value="Beta-grasp_dom_sf"/>
</dbReference>
<dbReference type="NCBIfam" id="TIGR00384">
    <property type="entry name" value="dhsB"/>
    <property type="match status" value="1"/>
</dbReference>
<dbReference type="PROSITE" id="PS00197">
    <property type="entry name" value="2FE2S_FER_1"/>
    <property type="match status" value="1"/>
</dbReference>
<dbReference type="RefSeq" id="WP_094449645.1">
    <property type="nucleotide sequence ID" value="NZ_NMVI01000007.1"/>
</dbReference>
<dbReference type="InterPro" id="IPR017896">
    <property type="entry name" value="4Fe4S_Fe-S-bd"/>
</dbReference>
<dbReference type="SUPFAM" id="SSF54292">
    <property type="entry name" value="2Fe-2S ferredoxin-like"/>
    <property type="match status" value="1"/>
</dbReference>
<keyword evidence="8 10" id="KW-0411">Iron-sulfur</keyword>
<dbReference type="InterPro" id="IPR050573">
    <property type="entry name" value="SDH/FRD_Iron-Sulfur"/>
</dbReference>
<dbReference type="Pfam" id="PF13085">
    <property type="entry name" value="Fer2_3"/>
    <property type="match status" value="1"/>
</dbReference>
<sequence length="249" mass="26636">MNITVRVWRQANAEAKGHMASYQVADVSEEMSFLEMLDMLNEQLTHAGEDPIAFDHDCREGICGACGVVINGIAHGPQQTTTCQLHMRSFDDGAVIDVEPWRAGAFPVIKDLVVDRSAFDRIIQAGGFVSVPTGAAPDAHAAPVDKDKADRAFDAATCIGCGACVAACPNGSAMLFTAAKITHLAMLPQGQPERYRRVKSMVAQHDEEGFGSCTNIGECTAVCPKEIPLDTIGQLNRDLVSSLFRSAGK</sequence>
<dbReference type="InterPro" id="IPR036010">
    <property type="entry name" value="2Fe-2S_ferredoxin-like_sf"/>
</dbReference>
<dbReference type="PANTHER" id="PTHR11921">
    <property type="entry name" value="SUCCINATE DEHYDROGENASE IRON-SULFUR PROTEIN"/>
    <property type="match status" value="1"/>
</dbReference>
<name>A0A255EEJ4_9ACTN</name>
<reference evidence="13 14" key="1">
    <citation type="submission" date="2017-07" db="EMBL/GenBank/DDBJ databases">
        <title>Draft whole genome sequences of clinical Proprionibacteriaceae strains.</title>
        <authorList>
            <person name="Bernier A.-M."/>
            <person name="Bernard K."/>
            <person name="Domingo M.-C."/>
        </authorList>
    </citation>
    <scope>NUCLEOTIDE SEQUENCE [LARGE SCALE GENOMIC DNA]</scope>
    <source>
        <strain evidence="13 14">NML 160184</strain>
    </source>
</reference>
<keyword evidence="3" id="KW-0816">Tricarboxylic acid cycle</keyword>
<comment type="similarity">
    <text evidence="1 10">Belongs to the succinate dehydrogenase/fumarate reductase iron-sulfur protein family.</text>
</comment>
<keyword evidence="4 10" id="KW-0001">2Fe-2S</keyword>
<evidence type="ECO:0000256" key="7">
    <source>
        <dbReference type="ARBA" id="ARBA00023004"/>
    </source>
</evidence>
<accession>A0A255EEJ4</accession>
<comment type="caution">
    <text evidence="13">The sequence shown here is derived from an EMBL/GenBank/DDBJ whole genome shotgun (WGS) entry which is preliminary data.</text>
</comment>
<evidence type="ECO:0000259" key="11">
    <source>
        <dbReference type="PROSITE" id="PS51085"/>
    </source>
</evidence>
<evidence type="ECO:0000256" key="3">
    <source>
        <dbReference type="ARBA" id="ARBA00022532"/>
    </source>
</evidence>
<dbReference type="GO" id="GO:0022904">
    <property type="term" value="P:respiratory electron transport chain"/>
    <property type="evidence" value="ECO:0007669"/>
    <property type="project" value="TreeGrafter"/>
</dbReference>
<dbReference type="InterPro" id="IPR025192">
    <property type="entry name" value="Succ_DH/fum_Rdtase_N"/>
</dbReference>
<dbReference type="InterPro" id="IPR004489">
    <property type="entry name" value="Succ_DH/fum_Rdtase_Fe-S"/>
</dbReference>
<dbReference type="InterPro" id="IPR001041">
    <property type="entry name" value="2Fe-2S_ferredoxin-type"/>
</dbReference>
<protein>
    <recommendedName>
        <fullName evidence="10">Fumarate reductase iron-sulfur subunit</fullName>
        <ecNumber evidence="10">1.3.5.1</ecNumber>
    </recommendedName>
</protein>
<dbReference type="PROSITE" id="PS51085">
    <property type="entry name" value="2FE2S_FER_2"/>
    <property type="match status" value="1"/>
</dbReference>
<dbReference type="EC" id="1.3.5.1" evidence="10"/>
<evidence type="ECO:0000256" key="1">
    <source>
        <dbReference type="ARBA" id="ARBA00009433"/>
    </source>
</evidence>
<dbReference type="InterPro" id="IPR006058">
    <property type="entry name" value="2Fe2S_fd_BS"/>
</dbReference>
<gene>
    <name evidence="13" type="ORF">CGZ92_01590</name>
</gene>
<dbReference type="Gene3D" id="1.10.1060.10">
    <property type="entry name" value="Alpha-helical ferredoxin"/>
    <property type="match status" value="1"/>
</dbReference>
<dbReference type="EMBL" id="NMVI01000007">
    <property type="protein sequence ID" value="OYN89964.1"/>
    <property type="molecule type" value="Genomic_DNA"/>
</dbReference>
<comment type="cofactor">
    <cofactor evidence="10">
        <name>[3Fe-4S] cluster</name>
        <dbReference type="ChEBI" id="CHEBI:21137"/>
    </cofactor>
    <text evidence="10">Binds 1 [3Fe-4S] cluster.</text>
</comment>
<dbReference type="GO" id="GO:0046872">
    <property type="term" value="F:metal ion binding"/>
    <property type="evidence" value="ECO:0007669"/>
    <property type="project" value="UniProtKB-KW"/>
</dbReference>
<keyword evidence="2 10" id="KW-0004">4Fe-4S</keyword>
<dbReference type="PROSITE" id="PS00198">
    <property type="entry name" value="4FE4S_FER_1"/>
    <property type="match status" value="1"/>
</dbReference>
<dbReference type="NCBIfam" id="NF005746">
    <property type="entry name" value="PRK07570.1"/>
    <property type="match status" value="1"/>
</dbReference>
<dbReference type="GO" id="GO:0006099">
    <property type="term" value="P:tricarboxylic acid cycle"/>
    <property type="evidence" value="ECO:0007669"/>
    <property type="project" value="UniProtKB-KW"/>
</dbReference>
<dbReference type="SUPFAM" id="SSF46548">
    <property type="entry name" value="alpha-helical ferredoxin"/>
    <property type="match status" value="1"/>
</dbReference>
<dbReference type="GO" id="GO:0051537">
    <property type="term" value="F:2 iron, 2 sulfur cluster binding"/>
    <property type="evidence" value="ECO:0007669"/>
    <property type="project" value="UniProtKB-KW"/>
</dbReference>
<proteinExistence type="inferred from homology"/>
<keyword evidence="5 10" id="KW-0479">Metal-binding</keyword>
<feature type="domain" description="4Fe-4S ferredoxin-type" evidence="12">
    <location>
        <begin position="149"/>
        <end position="179"/>
    </location>
</feature>
<dbReference type="InterPro" id="IPR017900">
    <property type="entry name" value="4Fe4S_Fe_S_CS"/>
</dbReference>
<comment type="cofactor">
    <cofactor evidence="10">
        <name>[2Fe-2S] cluster</name>
        <dbReference type="ChEBI" id="CHEBI:190135"/>
    </cofactor>
    <text evidence="10">Binds 1 [2Fe-2S] cluster.</text>
</comment>
<evidence type="ECO:0000256" key="5">
    <source>
        <dbReference type="ARBA" id="ARBA00022723"/>
    </source>
</evidence>
<dbReference type="AlphaFoldDB" id="A0A255EEJ4"/>
<keyword evidence="6" id="KW-0560">Oxidoreductase</keyword>
<dbReference type="PROSITE" id="PS51379">
    <property type="entry name" value="4FE4S_FER_2"/>
    <property type="match status" value="1"/>
</dbReference>
<dbReference type="Proteomes" id="UP000216533">
    <property type="component" value="Unassembled WGS sequence"/>
</dbReference>
<evidence type="ECO:0000313" key="13">
    <source>
        <dbReference type="EMBL" id="OYN89964.1"/>
    </source>
</evidence>
<dbReference type="GO" id="GO:0008177">
    <property type="term" value="F:succinate dehydrogenase (quinone) activity"/>
    <property type="evidence" value="ECO:0007669"/>
    <property type="project" value="UniProtKB-EC"/>
</dbReference>
<evidence type="ECO:0000313" key="14">
    <source>
        <dbReference type="Proteomes" id="UP000216533"/>
    </source>
</evidence>
<evidence type="ECO:0000256" key="8">
    <source>
        <dbReference type="ARBA" id="ARBA00023014"/>
    </source>
</evidence>
<evidence type="ECO:0000259" key="12">
    <source>
        <dbReference type="PROSITE" id="PS51379"/>
    </source>
</evidence>
<comment type="cofactor">
    <cofactor evidence="10">
        <name>[4Fe-4S] cluster</name>
        <dbReference type="ChEBI" id="CHEBI:49883"/>
    </cofactor>
    <text evidence="10">Binds 1 [4Fe-4S] cluster.</text>
</comment>
<dbReference type="GO" id="GO:0051538">
    <property type="term" value="F:3 iron, 4 sulfur cluster binding"/>
    <property type="evidence" value="ECO:0007669"/>
    <property type="project" value="UniProtKB-KW"/>
</dbReference>
<evidence type="ECO:0000256" key="10">
    <source>
        <dbReference type="RuleBase" id="RU361237"/>
    </source>
</evidence>
<keyword evidence="7 10" id="KW-0408">Iron</keyword>
<evidence type="ECO:0000256" key="4">
    <source>
        <dbReference type="ARBA" id="ARBA00022714"/>
    </source>
</evidence>